<dbReference type="EMBL" id="REFZ01000003">
    <property type="protein sequence ID" value="RQH01851.1"/>
    <property type="molecule type" value="Genomic_DNA"/>
</dbReference>
<accession>A0A3N6MV78</accession>
<name>A0A3N6MV78_NATCH</name>
<keyword evidence="1" id="KW-1133">Transmembrane helix</keyword>
<keyword evidence="1" id="KW-0472">Membrane</keyword>
<keyword evidence="3" id="KW-1185">Reference proteome</keyword>
<proteinExistence type="predicted"/>
<protein>
    <submittedName>
        <fullName evidence="2">Uncharacterized protein</fullName>
    </submittedName>
</protein>
<evidence type="ECO:0000256" key="1">
    <source>
        <dbReference type="SAM" id="Phobius"/>
    </source>
</evidence>
<evidence type="ECO:0000313" key="3">
    <source>
        <dbReference type="Proteomes" id="UP000281431"/>
    </source>
</evidence>
<feature type="transmembrane region" description="Helical" evidence="1">
    <location>
        <begin position="52"/>
        <end position="72"/>
    </location>
</feature>
<dbReference type="Proteomes" id="UP000281431">
    <property type="component" value="Unassembled WGS sequence"/>
</dbReference>
<keyword evidence="1" id="KW-0812">Transmembrane</keyword>
<feature type="transmembrane region" description="Helical" evidence="1">
    <location>
        <begin position="26"/>
        <end position="45"/>
    </location>
</feature>
<gene>
    <name evidence="2" type="ORF">EA472_05945</name>
</gene>
<organism evidence="2 3">
    <name type="scientific">Natrarchaeobius chitinivorans</name>
    <dbReference type="NCBI Taxonomy" id="1679083"/>
    <lineage>
        <taxon>Archaea</taxon>
        <taxon>Methanobacteriati</taxon>
        <taxon>Methanobacteriota</taxon>
        <taxon>Stenosarchaea group</taxon>
        <taxon>Halobacteria</taxon>
        <taxon>Halobacteriales</taxon>
        <taxon>Natrialbaceae</taxon>
        <taxon>Natrarchaeobius</taxon>
    </lineage>
</organism>
<evidence type="ECO:0000313" key="2">
    <source>
        <dbReference type="EMBL" id="RQH01851.1"/>
    </source>
</evidence>
<sequence>MVAAAILLGVLLTVESTRRFVLGTVSLAGPAAAYGGLVGLVLGRLGVRSAQYVVLALCCGALALVAIPTAVVLESASLRFIGVGSSGFAIVFAVAGYSRSSSTSERFVPPTDRE</sequence>
<reference evidence="2 3" key="1">
    <citation type="submission" date="2018-10" db="EMBL/GenBank/DDBJ databases">
        <title>Natrarchaeobius chitinivorans gen. nov., sp. nov., and Natrarchaeobius haloalkaliphilus sp. nov., alkaliphilic, chitin-utilizing haloarchaea from hypersaline alkaline lakes.</title>
        <authorList>
            <person name="Sorokin D.Y."/>
            <person name="Elcheninov A.G."/>
            <person name="Kostrikina N.A."/>
            <person name="Bale N.J."/>
            <person name="Sinninghe Damste J.S."/>
            <person name="Khijniak T.V."/>
            <person name="Kublanov I.V."/>
            <person name="Toshchakov S.V."/>
        </authorList>
    </citation>
    <scope>NUCLEOTIDE SEQUENCE [LARGE SCALE GENOMIC DNA]</scope>
    <source>
        <strain evidence="2 3">AArcht7</strain>
    </source>
</reference>
<comment type="caution">
    <text evidence="2">The sequence shown here is derived from an EMBL/GenBank/DDBJ whole genome shotgun (WGS) entry which is preliminary data.</text>
</comment>
<feature type="transmembrane region" description="Helical" evidence="1">
    <location>
        <begin position="78"/>
        <end position="97"/>
    </location>
</feature>
<dbReference type="AlphaFoldDB" id="A0A3N6MV78"/>